<organism evidence="1 2">
    <name type="scientific">Chitinophaga silvisoli</name>
    <dbReference type="NCBI Taxonomy" id="2291814"/>
    <lineage>
        <taxon>Bacteria</taxon>
        <taxon>Pseudomonadati</taxon>
        <taxon>Bacteroidota</taxon>
        <taxon>Chitinophagia</taxon>
        <taxon>Chitinophagales</taxon>
        <taxon>Chitinophagaceae</taxon>
        <taxon>Chitinophaga</taxon>
    </lineage>
</organism>
<accession>A0A3E1NKD8</accession>
<dbReference type="RefSeq" id="WP_116857917.1">
    <property type="nucleotide sequence ID" value="NZ_QTJV01000046.1"/>
</dbReference>
<dbReference type="AlphaFoldDB" id="A0A3E1NKD8"/>
<comment type="caution">
    <text evidence="1">The sequence shown here is derived from an EMBL/GenBank/DDBJ whole genome shotgun (WGS) entry which is preliminary data.</text>
</comment>
<protein>
    <submittedName>
        <fullName evidence="1">Uncharacterized protein</fullName>
    </submittedName>
</protein>
<evidence type="ECO:0000313" key="1">
    <source>
        <dbReference type="EMBL" id="RFM28395.1"/>
    </source>
</evidence>
<dbReference type="EMBL" id="QTJV01000046">
    <property type="protein sequence ID" value="RFM28395.1"/>
    <property type="molecule type" value="Genomic_DNA"/>
</dbReference>
<gene>
    <name evidence="1" type="ORF">DXN04_34245</name>
</gene>
<reference evidence="1 2" key="1">
    <citation type="submission" date="2018-08" db="EMBL/GenBank/DDBJ databases">
        <title>Chitinophaga sp. K20C18050901, a novel bacterium isolated from forest soil.</title>
        <authorList>
            <person name="Wang C."/>
        </authorList>
    </citation>
    <scope>NUCLEOTIDE SEQUENCE [LARGE SCALE GENOMIC DNA]</scope>
    <source>
        <strain evidence="1 2">K20C18050901</strain>
    </source>
</reference>
<name>A0A3E1NKD8_9BACT</name>
<evidence type="ECO:0000313" key="2">
    <source>
        <dbReference type="Proteomes" id="UP000261174"/>
    </source>
</evidence>
<sequence length="225" mass="26219">MKNNEAFHRFFATCTDKQNDFWKVETAWDSMDYQHKLMMYLAPEMSKVDDPEQWLAILQSKASAFVEDLLEMKENGMVNSELSDSFQFFICSFLTHPLTSNRLRSAAYNWLCNSLAGKISEDPAREFQYDRLLRMASSADSLIQFLFWRSFRSWLGDVFHYARNTGTLFELCRKILDDLLPVILQKAEADPSEDLTNALCQISAFCNLYHLENQEAQVNKVMIRS</sequence>
<keyword evidence="2" id="KW-1185">Reference proteome</keyword>
<proteinExistence type="predicted"/>
<dbReference type="Proteomes" id="UP000261174">
    <property type="component" value="Unassembled WGS sequence"/>
</dbReference>